<dbReference type="PANTHER" id="PTHR30055">
    <property type="entry name" value="HTH-TYPE TRANSCRIPTIONAL REGULATOR RUTR"/>
    <property type="match status" value="1"/>
</dbReference>
<dbReference type="SUPFAM" id="SSF48498">
    <property type="entry name" value="Tetracyclin repressor-like, C-terminal domain"/>
    <property type="match status" value="1"/>
</dbReference>
<dbReference type="Pfam" id="PF00440">
    <property type="entry name" value="TetR_N"/>
    <property type="match status" value="1"/>
</dbReference>
<dbReference type="InterPro" id="IPR009057">
    <property type="entry name" value="Homeodomain-like_sf"/>
</dbReference>
<proteinExistence type="predicted"/>
<evidence type="ECO:0000259" key="3">
    <source>
        <dbReference type="PROSITE" id="PS50977"/>
    </source>
</evidence>
<gene>
    <name evidence="4" type="ORF">GCM10009547_18870</name>
</gene>
<protein>
    <submittedName>
        <fullName evidence="4">TetR/AcrR family transcriptional regulator</fullName>
    </submittedName>
</protein>
<keyword evidence="5" id="KW-1185">Reference proteome</keyword>
<accession>A0ABN1GR18</accession>
<dbReference type="RefSeq" id="WP_344603974.1">
    <property type="nucleotide sequence ID" value="NZ_BAAAHE010000014.1"/>
</dbReference>
<dbReference type="PROSITE" id="PS50977">
    <property type="entry name" value="HTH_TETR_2"/>
    <property type="match status" value="1"/>
</dbReference>
<evidence type="ECO:0000256" key="1">
    <source>
        <dbReference type="ARBA" id="ARBA00023125"/>
    </source>
</evidence>
<dbReference type="Gene3D" id="1.10.357.10">
    <property type="entry name" value="Tetracycline Repressor, domain 2"/>
    <property type="match status" value="1"/>
</dbReference>
<evidence type="ECO:0000313" key="5">
    <source>
        <dbReference type="Proteomes" id="UP001500957"/>
    </source>
</evidence>
<sequence>MTTSPEKTYGGLGAGERQAARRTALREAALGLIATGGTTAATVNSVCAAAGLNKRYFYESWATRDALLVDLLTSFFDDFYARTTSEIVDVPTEVSERLRHAVRSLLATLEAEPGMARLYAEAESEPALLELRTAAFDRFTGLFGAVADLDPAVPSTRFALYALVSGVTEALTHWLRGDPADLSRDEVVETSVRLCLAAIAVASH</sequence>
<feature type="domain" description="HTH tetR-type" evidence="3">
    <location>
        <begin position="19"/>
        <end position="79"/>
    </location>
</feature>
<comment type="caution">
    <text evidence="4">The sequence shown here is derived from an EMBL/GenBank/DDBJ whole genome shotgun (WGS) entry which is preliminary data.</text>
</comment>
<reference evidence="4 5" key="1">
    <citation type="journal article" date="2019" name="Int. J. Syst. Evol. Microbiol.">
        <title>The Global Catalogue of Microorganisms (GCM) 10K type strain sequencing project: providing services to taxonomists for standard genome sequencing and annotation.</title>
        <authorList>
            <consortium name="The Broad Institute Genomics Platform"/>
            <consortium name="The Broad Institute Genome Sequencing Center for Infectious Disease"/>
            <person name="Wu L."/>
            <person name="Ma J."/>
        </authorList>
    </citation>
    <scope>NUCLEOTIDE SEQUENCE [LARGE SCALE GENOMIC DNA]</scope>
    <source>
        <strain evidence="4 5">JCM 10671</strain>
    </source>
</reference>
<evidence type="ECO:0000256" key="2">
    <source>
        <dbReference type="PROSITE-ProRule" id="PRU00335"/>
    </source>
</evidence>
<feature type="DNA-binding region" description="H-T-H motif" evidence="2">
    <location>
        <begin position="42"/>
        <end position="61"/>
    </location>
</feature>
<keyword evidence="1 2" id="KW-0238">DNA-binding</keyword>
<dbReference type="EMBL" id="BAAAHE010000014">
    <property type="protein sequence ID" value="GAA0616956.1"/>
    <property type="molecule type" value="Genomic_DNA"/>
</dbReference>
<evidence type="ECO:0000313" key="4">
    <source>
        <dbReference type="EMBL" id="GAA0616956.1"/>
    </source>
</evidence>
<dbReference type="Proteomes" id="UP001500957">
    <property type="component" value="Unassembled WGS sequence"/>
</dbReference>
<dbReference type="InterPro" id="IPR036271">
    <property type="entry name" value="Tet_transcr_reg_TetR-rel_C_sf"/>
</dbReference>
<dbReference type="PANTHER" id="PTHR30055:SF226">
    <property type="entry name" value="HTH-TYPE TRANSCRIPTIONAL REGULATOR PKSA"/>
    <property type="match status" value="1"/>
</dbReference>
<dbReference type="InterPro" id="IPR050109">
    <property type="entry name" value="HTH-type_TetR-like_transc_reg"/>
</dbReference>
<name>A0ABN1GR18_9ACTN</name>
<dbReference type="InterPro" id="IPR001647">
    <property type="entry name" value="HTH_TetR"/>
</dbReference>
<organism evidence="4 5">
    <name type="scientific">Sporichthya brevicatena</name>
    <dbReference type="NCBI Taxonomy" id="171442"/>
    <lineage>
        <taxon>Bacteria</taxon>
        <taxon>Bacillati</taxon>
        <taxon>Actinomycetota</taxon>
        <taxon>Actinomycetes</taxon>
        <taxon>Sporichthyales</taxon>
        <taxon>Sporichthyaceae</taxon>
        <taxon>Sporichthya</taxon>
    </lineage>
</organism>
<dbReference type="SUPFAM" id="SSF46689">
    <property type="entry name" value="Homeodomain-like"/>
    <property type="match status" value="1"/>
</dbReference>